<name>A0A0N8FXI1_9STRE</name>
<dbReference type="SUPFAM" id="SSF51679">
    <property type="entry name" value="Bacterial luciferase-like"/>
    <property type="match status" value="1"/>
</dbReference>
<dbReference type="InterPro" id="IPR050766">
    <property type="entry name" value="Bact_Lucif_Oxidored"/>
</dbReference>
<dbReference type="Pfam" id="PF00296">
    <property type="entry name" value="Bac_luciferase"/>
    <property type="match status" value="1"/>
</dbReference>
<proteinExistence type="predicted"/>
<evidence type="ECO:0000313" key="4">
    <source>
        <dbReference type="Proteomes" id="UP000049578"/>
    </source>
</evidence>
<dbReference type="EMBL" id="LHQM01000003">
    <property type="protein sequence ID" value="KPJ23195.1"/>
    <property type="molecule type" value="Genomic_DNA"/>
</dbReference>
<sequence length="330" mass="36548">MKLSVLDYGLIDKGKTASQALKESCQLAKRAEDLGFNRFWVAEHHNIKALATSSPEVFMMHLADRTNRIRIGSGGVMALHYSTFKIAENFRMLETLHPNRIDLGIGNSLGTRLVQSALSSIHEKDDYGQVLAQLQGYLSPDKQAPLPLDVNPKSASYPQLWPLSNSEETARTAGQLGLGYTFGIFPYMPKDPIASAKQSTQAYRDAFSPSAQQQEPQVMLAAFIIIAETDDKAQELAKSLDIWMLGNQDFNEFDTYPTYSEASTYPLTEKQKLTIAANRNRMIVGSPQLVKQQLEPLLAASQATELLAIPLVPDIANRITSLELLADLYL</sequence>
<evidence type="ECO:0000259" key="2">
    <source>
        <dbReference type="Pfam" id="PF00296"/>
    </source>
</evidence>
<dbReference type="NCBIfam" id="TIGR03558">
    <property type="entry name" value="oxido_grp_1"/>
    <property type="match status" value="1"/>
</dbReference>
<organism evidence="3 4">
    <name type="scientific">Streptococcus phocae</name>
    <dbReference type="NCBI Taxonomy" id="119224"/>
    <lineage>
        <taxon>Bacteria</taxon>
        <taxon>Bacillati</taxon>
        <taxon>Bacillota</taxon>
        <taxon>Bacilli</taxon>
        <taxon>Lactobacillales</taxon>
        <taxon>Streptococcaceae</taxon>
        <taxon>Streptococcus</taxon>
    </lineage>
</organism>
<dbReference type="Gene3D" id="3.20.20.30">
    <property type="entry name" value="Luciferase-like domain"/>
    <property type="match status" value="1"/>
</dbReference>
<dbReference type="GO" id="GO:0016705">
    <property type="term" value="F:oxidoreductase activity, acting on paired donors, with incorporation or reduction of molecular oxygen"/>
    <property type="evidence" value="ECO:0007669"/>
    <property type="project" value="InterPro"/>
</dbReference>
<comment type="caution">
    <text evidence="3">The sequence shown here is derived from an EMBL/GenBank/DDBJ whole genome shotgun (WGS) entry which is preliminary data.</text>
</comment>
<accession>A0A0N8FXI1</accession>
<dbReference type="RefSeq" id="WP_054278102.1">
    <property type="nucleotide sequence ID" value="NZ_LHQM01000003.1"/>
</dbReference>
<gene>
    <name evidence="3" type="ORF">AKK44_00810</name>
</gene>
<dbReference type="PANTHER" id="PTHR30137">
    <property type="entry name" value="LUCIFERASE-LIKE MONOOXYGENASE"/>
    <property type="match status" value="1"/>
</dbReference>
<evidence type="ECO:0000313" key="3">
    <source>
        <dbReference type="EMBL" id="KPJ23195.1"/>
    </source>
</evidence>
<keyword evidence="4" id="KW-1185">Reference proteome</keyword>
<comment type="similarity">
    <text evidence="1">To bacterial alkanal monooxygenase alpha and beta chains.</text>
</comment>
<evidence type="ECO:0000256" key="1">
    <source>
        <dbReference type="ARBA" id="ARBA00007789"/>
    </source>
</evidence>
<dbReference type="InterPro" id="IPR019949">
    <property type="entry name" value="CmoO-like"/>
</dbReference>
<reference evidence="3 4" key="1">
    <citation type="submission" date="2015-08" db="EMBL/GenBank/DDBJ databases">
        <title>Genome sequence of Streptococcus phocae subsp. phocae ATCC 51973T isolated from liver specimen obtained from seal.</title>
        <authorList>
            <person name="Avendano-Herrera R."/>
        </authorList>
    </citation>
    <scope>NUCLEOTIDE SEQUENCE [LARGE SCALE GENOMIC DNA]</scope>
    <source>
        <strain evidence="3 4">ATCC 51973</strain>
    </source>
</reference>
<dbReference type="InterPro" id="IPR036661">
    <property type="entry name" value="Luciferase-like_sf"/>
</dbReference>
<dbReference type="Proteomes" id="UP000049578">
    <property type="component" value="Unassembled WGS sequence"/>
</dbReference>
<dbReference type="PATRIC" id="fig|119224.3.peg.894"/>
<dbReference type="CDD" id="cd00347">
    <property type="entry name" value="Flavin_utilizing_monoxygenases"/>
    <property type="match status" value="2"/>
</dbReference>
<dbReference type="InterPro" id="IPR011251">
    <property type="entry name" value="Luciferase-like_dom"/>
</dbReference>
<dbReference type="PANTHER" id="PTHR30137:SF6">
    <property type="entry name" value="LUCIFERASE-LIKE MONOOXYGENASE"/>
    <property type="match status" value="1"/>
</dbReference>
<feature type="domain" description="Luciferase-like" evidence="2">
    <location>
        <begin position="1"/>
        <end position="295"/>
    </location>
</feature>
<dbReference type="AlphaFoldDB" id="A0A0N8FXI1"/>
<dbReference type="STRING" id="119224.AKK44_00810"/>
<protein>
    <submittedName>
        <fullName evidence="3">Luciferase</fullName>
    </submittedName>
</protein>
<dbReference type="GO" id="GO:0005829">
    <property type="term" value="C:cytosol"/>
    <property type="evidence" value="ECO:0007669"/>
    <property type="project" value="TreeGrafter"/>
</dbReference>